<comment type="similarity">
    <text evidence="1">Belongs to the short-chain dehydrogenases/reductases (SDR) family.</text>
</comment>
<dbReference type="PROSITE" id="PS00061">
    <property type="entry name" value="ADH_SHORT"/>
    <property type="match status" value="1"/>
</dbReference>
<evidence type="ECO:0000256" key="4">
    <source>
        <dbReference type="ARBA" id="ARBA00037096"/>
    </source>
</evidence>
<keyword evidence="3" id="KW-0560">Oxidoreductase</keyword>
<accession>A0A2I1CPX1</accession>
<protein>
    <submittedName>
        <fullName evidence="5">Putative NADP(+)-dependent dehydrogenase</fullName>
    </submittedName>
</protein>
<gene>
    <name evidence="5" type="ORF">P174DRAFT_361478</name>
</gene>
<dbReference type="InterPro" id="IPR020904">
    <property type="entry name" value="Sc_DH/Rdtase_CS"/>
</dbReference>
<dbReference type="EMBL" id="MSZS01000001">
    <property type="protein sequence ID" value="PKX99674.1"/>
    <property type="molecule type" value="Genomic_DNA"/>
</dbReference>
<dbReference type="GeneID" id="36529113"/>
<dbReference type="PANTHER" id="PTHR44196">
    <property type="entry name" value="DEHYDROGENASE/REDUCTASE SDR FAMILY MEMBER 7B"/>
    <property type="match status" value="1"/>
</dbReference>
<dbReference type="OMA" id="CIIEHFK"/>
<dbReference type="Pfam" id="PF00106">
    <property type="entry name" value="adh_short"/>
    <property type="match status" value="1"/>
</dbReference>
<sequence length="285" mass="30935">MAIFQTILIIGATSGIGEELARRYHANGKQVIISGRRTERLEVLTTELPGLGSIQVCAALYNIRLSNKAQMDVKNLAALPSKIDEAFAKYPDIDAVIISAGIQRLLDFNTTDVSAAQYPSTDAITDEITTNLAGPTVLARCIIEHFKASRPNQPCLLAFVTSGLALVPATMFPVYCATKSALHSFTVLLRNQLKDTSISVVEIVPPYVETGLDKDHVEELARRMGGTRPQAMPVQQYVDQVVRGLEVTDENGKTQKYVADGFPRAAVDAWVGAIGPMAKILHTEL</sequence>
<comment type="caution">
    <text evidence="5">The sequence shown here is derived from an EMBL/GenBank/DDBJ whole genome shotgun (WGS) entry which is preliminary data.</text>
</comment>
<keyword evidence="6" id="KW-1185">Reference proteome</keyword>
<evidence type="ECO:0000256" key="2">
    <source>
        <dbReference type="ARBA" id="ARBA00022857"/>
    </source>
</evidence>
<dbReference type="VEuPathDB" id="FungiDB:P174DRAFT_361478"/>
<evidence type="ECO:0000313" key="6">
    <source>
        <dbReference type="Proteomes" id="UP000234474"/>
    </source>
</evidence>
<dbReference type="PRINTS" id="PR00081">
    <property type="entry name" value="GDHRDH"/>
</dbReference>
<dbReference type="InterPro" id="IPR036291">
    <property type="entry name" value="NAD(P)-bd_dom_sf"/>
</dbReference>
<dbReference type="PANTHER" id="PTHR44196:SF1">
    <property type="entry name" value="DEHYDROGENASE_REDUCTASE SDR FAMILY MEMBER 7B"/>
    <property type="match status" value="1"/>
</dbReference>
<comment type="function">
    <text evidence="4">Putative oxidoreductase.</text>
</comment>
<evidence type="ECO:0000313" key="5">
    <source>
        <dbReference type="EMBL" id="PKX99674.1"/>
    </source>
</evidence>
<dbReference type="InterPro" id="IPR002347">
    <property type="entry name" value="SDR_fam"/>
</dbReference>
<dbReference type="RefSeq" id="XP_024688269.1">
    <property type="nucleotide sequence ID" value="XM_024821787.1"/>
</dbReference>
<dbReference type="Gene3D" id="3.40.50.720">
    <property type="entry name" value="NAD(P)-binding Rossmann-like Domain"/>
    <property type="match status" value="1"/>
</dbReference>
<dbReference type="GO" id="GO:0016491">
    <property type="term" value="F:oxidoreductase activity"/>
    <property type="evidence" value="ECO:0007669"/>
    <property type="project" value="UniProtKB-KW"/>
</dbReference>
<proteinExistence type="inferred from homology"/>
<keyword evidence="2" id="KW-0521">NADP</keyword>
<dbReference type="GO" id="GO:0044550">
    <property type="term" value="P:secondary metabolite biosynthetic process"/>
    <property type="evidence" value="ECO:0007669"/>
    <property type="project" value="UniProtKB-ARBA"/>
</dbReference>
<reference evidence="6" key="1">
    <citation type="journal article" date="2018" name="Proc. Natl. Acad. Sci. U.S.A.">
        <title>Linking secondary metabolites to gene clusters through genome sequencing of six diverse Aspergillus species.</title>
        <authorList>
            <person name="Kaerboelling I."/>
            <person name="Vesth T.C."/>
            <person name="Frisvad J.C."/>
            <person name="Nybo J.L."/>
            <person name="Theobald S."/>
            <person name="Kuo A."/>
            <person name="Bowyer P."/>
            <person name="Matsuda Y."/>
            <person name="Mondo S."/>
            <person name="Lyhne E.K."/>
            <person name="Kogle M.E."/>
            <person name="Clum A."/>
            <person name="Lipzen A."/>
            <person name="Salamov A."/>
            <person name="Ngan C.Y."/>
            <person name="Daum C."/>
            <person name="Chiniquy J."/>
            <person name="Barry K."/>
            <person name="LaButti K."/>
            <person name="Haridas S."/>
            <person name="Simmons B.A."/>
            <person name="Magnuson J.K."/>
            <person name="Mortensen U.H."/>
            <person name="Larsen T.O."/>
            <person name="Grigoriev I.V."/>
            <person name="Baker S.E."/>
            <person name="Andersen M.R."/>
        </authorList>
    </citation>
    <scope>NUCLEOTIDE SEQUENCE [LARGE SCALE GENOMIC DNA]</scope>
    <source>
        <strain evidence="6">IBT 16806</strain>
    </source>
</reference>
<dbReference type="GO" id="GO:0016020">
    <property type="term" value="C:membrane"/>
    <property type="evidence" value="ECO:0007669"/>
    <property type="project" value="TreeGrafter"/>
</dbReference>
<dbReference type="Proteomes" id="UP000234474">
    <property type="component" value="Unassembled WGS sequence"/>
</dbReference>
<dbReference type="SUPFAM" id="SSF51735">
    <property type="entry name" value="NAD(P)-binding Rossmann-fold domains"/>
    <property type="match status" value="1"/>
</dbReference>
<dbReference type="AlphaFoldDB" id="A0A2I1CPX1"/>
<evidence type="ECO:0000256" key="1">
    <source>
        <dbReference type="ARBA" id="ARBA00006484"/>
    </source>
</evidence>
<name>A0A2I1CPX1_ASPN1</name>
<dbReference type="STRING" id="1392255.A0A2I1CPX1"/>
<dbReference type="OrthoDB" id="37659at2759"/>
<evidence type="ECO:0000256" key="3">
    <source>
        <dbReference type="ARBA" id="ARBA00023002"/>
    </source>
</evidence>
<organism evidence="5 6">
    <name type="scientific">Aspergillus novofumigatus (strain IBT 16806)</name>
    <dbReference type="NCBI Taxonomy" id="1392255"/>
    <lineage>
        <taxon>Eukaryota</taxon>
        <taxon>Fungi</taxon>
        <taxon>Dikarya</taxon>
        <taxon>Ascomycota</taxon>
        <taxon>Pezizomycotina</taxon>
        <taxon>Eurotiomycetes</taxon>
        <taxon>Eurotiomycetidae</taxon>
        <taxon>Eurotiales</taxon>
        <taxon>Aspergillaceae</taxon>
        <taxon>Aspergillus</taxon>
        <taxon>Aspergillus subgen. Fumigati</taxon>
    </lineage>
</organism>